<sequence>MSLLIFSVLLTTFSVQCWSPNNRIDDQLVEVFGGNSGVQMERITNSVAGFSKDREVAKKFLANYNSIKPVDVLIDDVESSYEDANNFVRAVFEITPNAKNILFTFYKFNSTGTYALIHTKVNNLFRKVGDEDLASQSGVLRKKNIRVYVVWGGLYSTNLSQEHLLMEVCAYSGGLFLVGAREKISSDYYKLFLEYERNLNVSIMLSQNNLLGPSEFTFPIDSKIASIHIRISPFVESGSLSAPNGKIKLPTRQTKLTFDFPAGYVIDILESDEVANYSTGSFAVSEPGVLEVHLSVAPRDVGAWRLRLNNNGAAYNVTVFVYTKLTVNARFVRKNASSKDMGGHNSNIVKLGISDYVTLISNISLLDPDGQALSHSAKYSLIGHNNDNASTKDKEKIISPEETITVRVTLTTKYGTYQDVIDFTASLGSETFTKKATVDVGTQLGYDNTEPELDYTFSSDCTKVIFSKCEEGTWTGYLQVSTVPTGIYFPNGYTTGTKEQVEGYYSDSCCNPDLQMIAVDRLNNRAIRNVNAYLAFWGPAQIAALVLGILLLILIIALIIYLIVRCVKKAKTMICRPIEEDVYDN</sequence>
<feature type="transmembrane region" description="Helical" evidence="1">
    <location>
        <begin position="542"/>
        <end position="564"/>
    </location>
</feature>
<keyword evidence="1" id="KW-1133">Transmembrane helix</keyword>
<reference evidence="3" key="1">
    <citation type="journal article" date="2023" name="Insect Mol. Biol.">
        <title>Genome sequencing provides insights into the evolution of gene families encoding plant cell wall-degrading enzymes in longhorned beetles.</title>
        <authorList>
            <person name="Shin N.R."/>
            <person name="Okamura Y."/>
            <person name="Kirsch R."/>
            <person name="Pauchet Y."/>
        </authorList>
    </citation>
    <scope>NUCLEOTIDE SEQUENCE</scope>
    <source>
        <strain evidence="3">AMC_N1</strain>
    </source>
</reference>
<evidence type="ECO:0000256" key="1">
    <source>
        <dbReference type="SAM" id="Phobius"/>
    </source>
</evidence>
<feature type="chain" id="PRO_5043608698" evidence="2">
    <location>
        <begin position="18"/>
        <end position="585"/>
    </location>
</feature>
<evidence type="ECO:0000313" key="4">
    <source>
        <dbReference type="Proteomes" id="UP001162162"/>
    </source>
</evidence>
<accession>A0AAV8YMQ2</accession>
<dbReference type="Proteomes" id="UP001162162">
    <property type="component" value="Unassembled WGS sequence"/>
</dbReference>
<keyword evidence="1" id="KW-0812">Transmembrane</keyword>
<evidence type="ECO:0000313" key="3">
    <source>
        <dbReference type="EMBL" id="KAJ8951950.1"/>
    </source>
</evidence>
<gene>
    <name evidence="3" type="ORF">NQ318_013620</name>
</gene>
<evidence type="ECO:0000256" key="2">
    <source>
        <dbReference type="SAM" id="SignalP"/>
    </source>
</evidence>
<name>A0AAV8YMQ2_9CUCU</name>
<keyword evidence="4" id="KW-1185">Reference proteome</keyword>
<proteinExistence type="predicted"/>
<organism evidence="3 4">
    <name type="scientific">Aromia moschata</name>
    <dbReference type="NCBI Taxonomy" id="1265417"/>
    <lineage>
        <taxon>Eukaryota</taxon>
        <taxon>Metazoa</taxon>
        <taxon>Ecdysozoa</taxon>
        <taxon>Arthropoda</taxon>
        <taxon>Hexapoda</taxon>
        <taxon>Insecta</taxon>
        <taxon>Pterygota</taxon>
        <taxon>Neoptera</taxon>
        <taxon>Endopterygota</taxon>
        <taxon>Coleoptera</taxon>
        <taxon>Polyphaga</taxon>
        <taxon>Cucujiformia</taxon>
        <taxon>Chrysomeloidea</taxon>
        <taxon>Cerambycidae</taxon>
        <taxon>Cerambycinae</taxon>
        <taxon>Callichromatini</taxon>
        <taxon>Aromia</taxon>
    </lineage>
</organism>
<keyword evidence="2" id="KW-0732">Signal</keyword>
<dbReference type="EMBL" id="JAPWTK010000077">
    <property type="protein sequence ID" value="KAJ8951950.1"/>
    <property type="molecule type" value="Genomic_DNA"/>
</dbReference>
<comment type="caution">
    <text evidence="3">The sequence shown here is derived from an EMBL/GenBank/DDBJ whole genome shotgun (WGS) entry which is preliminary data.</text>
</comment>
<keyword evidence="1" id="KW-0472">Membrane</keyword>
<dbReference type="AlphaFoldDB" id="A0AAV8YMQ2"/>
<feature type="signal peptide" evidence="2">
    <location>
        <begin position="1"/>
        <end position="17"/>
    </location>
</feature>
<protein>
    <submittedName>
        <fullName evidence="3">Uncharacterized protein</fullName>
    </submittedName>
</protein>